<sequence length="117" mass="12823">MASLYSIAKVDDSGRVADLVLASALSWKPGEPLDITVVGEAVVIRSAPDGLYCHTRKAYLTLPSRMRQRCQIQPGDTVVLTAIPDRKLMIVTSVRLVHDALTDHFQAILDRWSVGHG</sequence>
<dbReference type="EMBL" id="CP007155">
    <property type="protein sequence ID" value="AHH97584.1"/>
    <property type="molecule type" value="Genomic_DNA"/>
</dbReference>
<evidence type="ECO:0000313" key="2">
    <source>
        <dbReference type="Proteomes" id="UP000019225"/>
    </source>
</evidence>
<gene>
    <name evidence="1" type="ORF">KALB_4221</name>
</gene>
<dbReference type="AlphaFoldDB" id="W5WHD0"/>
<dbReference type="KEGG" id="kal:KALB_4221"/>
<accession>W5WHD0</accession>
<name>W5WHD0_9PSEU</name>
<dbReference type="Proteomes" id="UP000019225">
    <property type="component" value="Chromosome"/>
</dbReference>
<evidence type="ECO:0000313" key="1">
    <source>
        <dbReference type="EMBL" id="AHH97584.1"/>
    </source>
</evidence>
<keyword evidence="2" id="KW-1185">Reference proteome</keyword>
<organism evidence="1 2">
    <name type="scientific">Kutzneria albida DSM 43870</name>
    <dbReference type="NCBI Taxonomy" id="1449976"/>
    <lineage>
        <taxon>Bacteria</taxon>
        <taxon>Bacillati</taxon>
        <taxon>Actinomycetota</taxon>
        <taxon>Actinomycetes</taxon>
        <taxon>Pseudonocardiales</taxon>
        <taxon>Pseudonocardiaceae</taxon>
        <taxon>Kutzneria</taxon>
    </lineage>
</organism>
<dbReference type="eggNOG" id="ENOG50349TN">
    <property type="taxonomic scope" value="Bacteria"/>
</dbReference>
<reference evidence="1 2" key="1">
    <citation type="journal article" date="2014" name="BMC Genomics">
        <title>Complete genome sequence of producer of the glycopeptide antibiotic Aculeximycin Kutzneria albida DSM 43870T, a representative of minor genus of Pseudonocardiaceae.</title>
        <authorList>
            <person name="Rebets Y."/>
            <person name="Tokovenko B."/>
            <person name="Lushchyk I."/>
            <person name="Ruckert C."/>
            <person name="Zaburannyi N."/>
            <person name="Bechthold A."/>
            <person name="Kalinowski J."/>
            <person name="Luzhetskyy A."/>
        </authorList>
    </citation>
    <scope>NUCLEOTIDE SEQUENCE [LARGE SCALE GENOMIC DNA]</scope>
    <source>
        <strain evidence="1">DSM 43870</strain>
    </source>
</reference>
<dbReference type="HOGENOM" id="CLU_2081734_0_0_11"/>
<evidence type="ECO:0008006" key="3">
    <source>
        <dbReference type="Google" id="ProtNLM"/>
    </source>
</evidence>
<protein>
    <recommendedName>
        <fullName evidence="3">SpoVT-AbrB domain-containing protein</fullName>
    </recommendedName>
</protein>
<proteinExistence type="predicted"/>